<reference evidence="8" key="1">
    <citation type="submission" date="2016-10" db="EMBL/GenBank/DDBJ databases">
        <authorList>
            <person name="Varghese N."/>
            <person name="Submissions S."/>
        </authorList>
    </citation>
    <scope>NUCLEOTIDE SEQUENCE [LARGE SCALE GENOMIC DNA]</scope>
    <source>
        <strain evidence="8">DSM 23920</strain>
    </source>
</reference>
<evidence type="ECO:0000256" key="4">
    <source>
        <dbReference type="ARBA" id="ARBA00023163"/>
    </source>
</evidence>
<dbReference type="GO" id="GO:0016987">
    <property type="term" value="F:sigma factor activity"/>
    <property type="evidence" value="ECO:0007669"/>
    <property type="project" value="UniProtKB-KW"/>
</dbReference>
<comment type="similarity">
    <text evidence="1">Belongs to the sigma-70 factor family. ECF subfamily.</text>
</comment>
<evidence type="ECO:0000256" key="1">
    <source>
        <dbReference type="ARBA" id="ARBA00010641"/>
    </source>
</evidence>
<evidence type="ECO:0000259" key="5">
    <source>
        <dbReference type="Pfam" id="PF04542"/>
    </source>
</evidence>
<dbReference type="GO" id="GO:0006352">
    <property type="term" value="P:DNA-templated transcription initiation"/>
    <property type="evidence" value="ECO:0007669"/>
    <property type="project" value="InterPro"/>
</dbReference>
<dbReference type="OrthoDB" id="655853at2"/>
<dbReference type="InterPro" id="IPR007627">
    <property type="entry name" value="RNA_pol_sigma70_r2"/>
</dbReference>
<gene>
    <name evidence="7" type="ORF">SAMN05660909_04790</name>
</gene>
<feature type="domain" description="RNA polymerase sigma-70 region 2" evidence="5">
    <location>
        <begin position="18"/>
        <end position="81"/>
    </location>
</feature>
<keyword evidence="3" id="KW-0731">Sigma factor</keyword>
<accession>A0A1H4G0Q5</accession>
<feature type="domain" description="RNA polymerase sigma factor 70 region 4 type 2" evidence="6">
    <location>
        <begin position="116"/>
        <end position="160"/>
    </location>
</feature>
<dbReference type="InterPro" id="IPR039425">
    <property type="entry name" value="RNA_pol_sigma-70-like"/>
</dbReference>
<dbReference type="NCBIfam" id="TIGR02937">
    <property type="entry name" value="sigma70-ECF"/>
    <property type="match status" value="1"/>
</dbReference>
<dbReference type="RefSeq" id="WP_089764903.1">
    <property type="nucleotide sequence ID" value="NZ_BKAT01000051.1"/>
</dbReference>
<dbReference type="SUPFAM" id="SSF88946">
    <property type="entry name" value="Sigma2 domain of RNA polymerase sigma factors"/>
    <property type="match status" value="1"/>
</dbReference>
<dbReference type="SUPFAM" id="SSF88659">
    <property type="entry name" value="Sigma3 and sigma4 domains of RNA polymerase sigma factors"/>
    <property type="match status" value="1"/>
</dbReference>
<keyword evidence="8" id="KW-1185">Reference proteome</keyword>
<sequence length="175" mass="20631">MQITSEHTNEANAFLEAFEKSKDRLYRLFMKHTRDAVLCEDLLQDCYLRAWEKRTVVISHQWENYIFGIAYNQLMDWHRKRLKHQLILKGDWTTDEEAIEDYTPATQLSFRETHQTIAATIARLSVQKQAAYRLIKEEEKSYKEAAVELQVPVSTLEKQVASCLKAIRKALYSLF</sequence>
<dbReference type="Gene3D" id="1.10.10.10">
    <property type="entry name" value="Winged helix-like DNA-binding domain superfamily/Winged helix DNA-binding domain"/>
    <property type="match status" value="1"/>
</dbReference>
<evidence type="ECO:0000259" key="6">
    <source>
        <dbReference type="Pfam" id="PF08281"/>
    </source>
</evidence>
<evidence type="ECO:0000256" key="3">
    <source>
        <dbReference type="ARBA" id="ARBA00023082"/>
    </source>
</evidence>
<dbReference type="Proteomes" id="UP000199656">
    <property type="component" value="Unassembled WGS sequence"/>
</dbReference>
<keyword evidence="4" id="KW-0804">Transcription</keyword>
<dbReference type="GO" id="GO:0003677">
    <property type="term" value="F:DNA binding"/>
    <property type="evidence" value="ECO:0007669"/>
    <property type="project" value="InterPro"/>
</dbReference>
<dbReference type="Pfam" id="PF08281">
    <property type="entry name" value="Sigma70_r4_2"/>
    <property type="match status" value="1"/>
</dbReference>
<evidence type="ECO:0000313" key="8">
    <source>
        <dbReference type="Proteomes" id="UP000199656"/>
    </source>
</evidence>
<protein>
    <submittedName>
        <fullName evidence="7">RNA polymerase sigma factor, sigma-70 family</fullName>
    </submittedName>
</protein>
<dbReference type="AlphaFoldDB" id="A0A1H4G0Q5"/>
<dbReference type="STRING" id="408074.SAMN05660909_04790"/>
<dbReference type="InterPro" id="IPR013324">
    <property type="entry name" value="RNA_pol_sigma_r3/r4-like"/>
</dbReference>
<dbReference type="Gene3D" id="1.10.1740.10">
    <property type="match status" value="1"/>
</dbReference>
<dbReference type="EMBL" id="FNRL01000030">
    <property type="protein sequence ID" value="SEB02498.1"/>
    <property type="molecule type" value="Genomic_DNA"/>
</dbReference>
<name>A0A1H4G0Q5_9BACT</name>
<evidence type="ECO:0000256" key="2">
    <source>
        <dbReference type="ARBA" id="ARBA00023015"/>
    </source>
</evidence>
<dbReference type="InterPro" id="IPR014284">
    <property type="entry name" value="RNA_pol_sigma-70_dom"/>
</dbReference>
<proteinExistence type="inferred from homology"/>
<keyword evidence="2" id="KW-0805">Transcription regulation</keyword>
<dbReference type="InterPro" id="IPR013325">
    <property type="entry name" value="RNA_pol_sigma_r2"/>
</dbReference>
<dbReference type="PANTHER" id="PTHR43133:SF46">
    <property type="entry name" value="RNA POLYMERASE SIGMA-70 FACTOR ECF SUBFAMILY"/>
    <property type="match status" value="1"/>
</dbReference>
<evidence type="ECO:0000313" key="7">
    <source>
        <dbReference type="EMBL" id="SEB02498.1"/>
    </source>
</evidence>
<dbReference type="InterPro" id="IPR013249">
    <property type="entry name" value="RNA_pol_sigma70_r4_t2"/>
</dbReference>
<organism evidence="7 8">
    <name type="scientific">Chitinophaga terrae</name>
    <name type="common">ex Kim and Jung 2007</name>
    <dbReference type="NCBI Taxonomy" id="408074"/>
    <lineage>
        <taxon>Bacteria</taxon>
        <taxon>Pseudomonadati</taxon>
        <taxon>Bacteroidota</taxon>
        <taxon>Chitinophagia</taxon>
        <taxon>Chitinophagales</taxon>
        <taxon>Chitinophagaceae</taxon>
        <taxon>Chitinophaga</taxon>
    </lineage>
</organism>
<dbReference type="Pfam" id="PF04542">
    <property type="entry name" value="Sigma70_r2"/>
    <property type="match status" value="1"/>
</dbReference>
<dbReference type="InterPro" id="IPR036388">
    <property type="entry name" value="WH-like_DNA-bd_sf"/>
</dbReference>
<dbReference type="PANTHER" id="PTHR43133">
    <property type="entry name" value="RNA POLYMERASE ECF-TYPE SIGMA FACTO"/>
    <property type="match status" value="1"/>
</dbReference>